<feature type="signal peptide" evidence="2">
    <location>
        <begin position="1"/>
        <end position="23"/>
    </location>
</feature>
<dbReference type="SUPFAM" id="SSF52266">
    <property type="entry name" value="SGNH hydrolase"/>
    <property type="match status" value="1"/>
</dbReference>
<accession>A0A2J6QT00</accession>
<dbReference type="Pfam" id="PF13472">
    <property type="entry name" value="Lipase_GDSL_2"/>
    <property type="match status" value="1"/>
</dbReference>
<dbReference type="OrthoDB" id="3915838at2759"/>
<evidence type="ECO:0000256" key="2">
    <source>
        <dbReference type="SAM" id="SignalP"/>
    </source>
</evidence>
<dbReference type="CDD" id="cd01833">
    <property type="entry name" value="XynB_like"/>
    <property type="match status" value="1"/>
</dbReference>
<dbReference type="PANTHER" id="PTHR30383">
    <property type="entry name" value="THIOESTERASE 1/PROTEASE 1/LYSOPHOSPHOLIPASE L1"/>
    <property type="match status" value="1"/>
</dbReference>
<name>A0A2J6QT00_HYAVF</name>
<dbReference type="PANTHER" id="PTHR30383:SF31">
    <property type="entry name" value="SGNH HYDROLASE-TYPE ESTERASE DOMAIN-CONTAINING PROTEIN-RELATED"/>
    <property type="match status" value="1"/>
</dbReference>
<evidence type="ECO:0000313" key="4">
    <source>
        <dbReference type="EMBL" id="PMD29392.1"/>
    </source>
</evidence>
<dbReference type="GO" id="GO:0004622">
    <property type="term" value="F:phosphatidylcholine lysophospholipase activity"/>
    <property type="evidence" value="ECO:0007669"/>
    <property type="project" value="TreeGrafter"/>
</dbReference>
<sequence length="304" mass="31015">MASFSFLFAVLAWASFLNAHALAAGGNSTSVPFRIMSLGASVTFGVGSTTGDSYRKDLEDLLVANGNSVTYVGTKKNGNFTDNAVEAVPGFVISQIAALADTAVPQLKPNLVLIDAGTNNCNQGGTVPDAGANVTNLINNIFQQSPGATVILTTILVNSVAAQDACRVTVNDQYTTLATKLQSTGAKLILVNMRGPDGPLVTDLADGRHPNDAGYVKMADVWFSGIQEVISKGLLTKPSTDVTAATGTGKTGHGDGNSTSSAGPAQTSTVATSAPSPFNSAGRRFYSSSAFAACLGLIIASAMA</sequence>
<keyword evidence="2" id="KW-0732">Signal</keyword>
<evidence type="ECO:0000256" key="1">
    <source>
        <dbReference type="SAM" id="MobiDB-lite"/>
    </source>
</evidence>
<dbReference type="InterPro" id="IPR051532">
    <property type="entry name" value="Ester_Hydrolysis_Enzymes"/>
</dbReference>
<evidence type="ECO:0000259" key="3">
    <source>
        <dbReference type="Pfam" id="PF13472"/>
    </source>
</evidence>
<organism evidence="4 5">
    <name type="scientific">Hyaloscypha variabilis (strain UAMH 11265 / GT02V1 / F)</name>
    <name type="common">Meliniomyces variabilis</name>
    <dbReference type="NCBI Taxonomy" id="1149755"/>
    <lineage>
        <taxon>Eukaryota</taxon>
        <taxon>Fungi</taxon>
        <taxon>Dikarya</taxon>
        <taxon>Ascomycota</taxon>
        <taxon>Pezizomycotina</taxon>
        <taxon>Leotiomycetes</taxon>
        <taxon>Helotiales</taxon>
        <taxon>Hyaloscyphaceae</taxon>
        <taxon>Hyaloscypha</taxon>
        <taxon>Hyaloscypha variabilis</taxon>
    </lineage>
</organism>
<dbReference type="EMBL" id="KZ613974">
    <property type="protein sequence ID" value="PMD29392.1"/>
    <property type="molecule type" value="Genomic_DNA"/>
</dbReference>
<feature type="domain" description="SGNH hydrolase-type esterase" evidence="3">
    <location>
        <begin position="38"/>
        <end position="215"/>
    </location>
</feature>
<feature type="chain" id="PRO_5014334693" evidence="2">
    <location>
        <begin position="24"/>
        <end position="304"/>
    </location>
</feature>
<feature type="region of interest" description="Disordered" evidence="1">
    <location>
        <begin position="241"/>
        <end position="275"/>
    </location>
</feature>
<protein>
    <submittedName>
        <fullName evidence="4">Carbohydrate esterase family 3 protein</fullName>
    </submittedName>
</protein>
<evidence type="ECO:0000313" key="5">
    <source>
        <dbReference type="Proteomes" id="UP000235786"/>
    </source>
</evidence>
<dbReference type="Gene3D" id="3.40.50.1110">
    <property type="entry name" value="SGNH hydrolase"/>
    <property type="match status" value="1"/>
</dbReference>
<keyword evidence="5" id="KW-1185">Reference proteome</keyword>
<feature type="compositionally biased region" description="Polar residues" evidence="1">
    <location>
        <begin position="257"/>
        <end position="275"/>
    </location>
</feature>
<dbReference type="AlphaFoldDB" id="A0A2J6QT00"/>
<proteinExistence type="predicted"/>
<dbReference type="InterPro" id="IPR013830">
    <property type="entry name" value="SGNH_hydro"/>
</dbReference>
<reference evidence="4 5" key="1">
    <citation type="submission" date="2016-04" db="EMBL/GenBank/DDBJ databases">
        <title>A degradative enzymes factory behind the ericoid mycorrhizal symbiosis.</title>
        <authorList>
            <consortium name="DOE Joint Genome Institute"/>
            <person name="Martino E."/>
            <person name="Morin E."/>
            <person name="Grelet G."/>
            <person name="Kuo A."/>
            <person name="Kohler A."/>
            <person name="Daghino S."/>
            <person name="Barry K."/>
            <person name="Choi C."/>
            <person name="Cichocki N."/>
            <person name="Clum A."/>
            <person name="Copeland A."/>
            <person name="Hainaut M."/>
            <person name="Haridas S."/>
            <person name="Labutti K."/>
            <person name="Lindquist E."/>
            <person name="Lipzen A."/>
            <person name="Khouja H.-R."/>
            <person name="Murat C."/>
            <person name="Ohm R."/>
            <person name="Olson A."/>
            <person name="Spatafora J."/>
            <person name="Veneault-Fourrey C."/>
            <person name="Henrissat B."/>
            <person name="Grigoriev I."/>
            <person name="Martin F."/>
            <person name="Perotto S."/>
        </authorList>
    </citation>
    <scope>NUCLEOTIDE SEQUENCE [LARGE SCALE GENOMIC DNA]</scope>
    <source>
        <strain evidence="4 5">F</strain>
    </source>
</reference>
<dbReference type="Proteomes" id="UP000235786">
    <property type="component" value="Unassembled WGS sequence"/>
</dbReference>
<gene>
    <name evidence="4" type="ORF">L207DRAFT_504052</name>
</gene>
<dbReference type="InterPro" id="IPR036514">
    <property type="entry name" value="SGNH_hydro_sf"/>
</dbReference>